<comment type="caution">
    <text evidence="8">The sequence shown here is derived from an EMBL/GenBank/DDBJ whole genome shotgun (WGS) entry which is preliminary data.</text>
</comment>
<protein>
    <recommendedName>
        <fullName evidence="10">LppP/LprE family lipoprotein</fullName>
    </recommendedName>
</protein>
<evidence type="ECO:0000313" key="9">
    <source>
        <dbReference type="Proteomes" id="UP000315730"/>
    </source>
</evidence>
<evidence type="ECO:0000313" key="8">
    <source>
        <dbReference type="EMBL" id="GEC99909.1"/>
    </source>
</evidence>
<dbReference type="Proteomes" id="UP000315730">
    <property type="component" value="Unassembled WGS sequence"/>
</dbReference>
<feature type="signal peptide" evidence="7">
    <location>
        <begin position="1"/>
        <end position="29"/>
    </location>
</feature>
<dbReference type="EMBL" id="BJNW01000019">
    <property type="protein sequence ID" value="GEC99909.1"/>
    <property type="molecule type" value="Genomic_DNA"/>
</dbReference>
<keyword evidence="1" id="KW-1003">Cell membrane</keyword>
<evidence type="ECO:0000256" key="6">
    <source>
        <dbReference type="SAM" id="MobiDB-lite"/>
    </source>
</evidence>
<dbReference type="InterPro" id="IPR025971">
    <property type="entry name" value="LppP/LprE"/>
</dbReference>
<dbReference type="RefSeq" id="WP_082810308.1">
    <property type="nucleotide sequence ID" value="NZ_BJNW01000019.1"/>
</dbReference>
<proteinExistence type="predicted"/>
<keyword evidence="2 7" id="KW-0732">Signal</keyword>
<sequence>MSPSRCAAATTALLALALGGLTACGSQSAEEPHSMSTTSVIENAPTSGIRSNAASAAPESTQDSSPKPQVTDRQTEMASPAGEAVGKQHASKTPEPSGSCGTDSAQSAVDANIGKVKGIVNSSDWSVDSLSTYDPCAALSWVTLSGGGTGSSPRQQMLFHYGDYLGTTTSEAIGFHPATVRLSDSSIQVTYTYNKDGESNAEASGRAVSTYTWNESTQSIDHAGEWPPGIG</sequence>
<keyword evidence="3" id="KW-0472">Membrane</keyword>
<evidence type="ECO:0000256" key="2">
    <source>
        <dbReference type="ARBA" id="ARBA00022729"/>
    </source>
</evidence>
<keyword evidence="9" id="KW-1185">Reference proteome</keyword>
<dbReference type="Pfam" id="PF14041">
    <property type="entry name" value="Lipoprotein_21"/>
    <property type="match status" value="1"/>
</dbReference>
<keyword evidence="4" id="KW-0564">Palmitate</keyword>
<evidence type="ECO:0000256" key="1">
    <source>
        <dbReference type="ARBA" id="ARBA00022475"/>
    </source>
</evidence>
<accession>A0A4Y4D7G5</accession>
<keyword evidence="5" id="KW-0449">Lipoprotein</keyword>
<dbReference type="PROSITE" id="PS51257">
    <property type="entry name" value="PROKAR_LIPOPROTEIN"/>
    <property type="match status" value="1"/>
</dbReference>
<dbReference type="AlphaFoldDB" id="A0A4Y4D7G5"/>
<reference evidence="8 9" key="1">
    <citation type="submission" date="2019-06" db="EMBL/GenBank/DDBJ databases">
        <title>Whole genome shotgun sequence of Kocuria varians NBRC 15358.</title>
        <authorList>
            <person name="Hosoyama A."/>
            <person name="Uohara A."/>
            <person name="Ohji S."/>
            <person name="Ichikawa N."/>
        </authorList>
    </citation>
    <scope>NUCLEOTIDE SEQUENCE [LARGE SCALE GENOMIC DNA]</scope>
    <source>
        <strain evidence="8 9">NBRC 15358</strain>
    </source>
</reference>
<dbReference type="OrthoDB" id="3254867at2"/>
<organism evidence="8 9">
    <name type="scientific">Kocuria varians</name>
    <name type="common">Micrococcus varians</name>
    <dbReference type="NCBI Taxonomy" id="1272"/>
    <lineage>
        <taxon>Bacteria</taxon>
        <taxon>Bacillati</taxon>
        <taxon>Actinomycetota</taxon>
        <taxon>Actinomycetes</taxon>
        <taxon>Micrococcales</taxon>
        <taxon>Micrococcaceae</taxon>
        <taxon>Kocuria</taxon>
    </lineage>
</organism>
<gene>
    <name evidence="8" type="ORF">KVA01_20640</name>
</gene>
<feature type="region of interest" description="Disordered" evidence="6">
    <location>
        <begin position="25"/>
        <end position="106"/>
    </location>
</feature>
<evidence type="ECO:0008006" key="10">
    <source>
        <dbReference type="Google" id="ProtNLM"/>
    </source>
</evidence>
<evidence type="ECO:0000256" key="7">
    <source>
        <dbReference type="SAM" id="SignalP"/>
    </source>
</evidence>
<feature type="chain" id="PRO_5038533767" description="LppP/LprE family lipoprotein" evidence="7">
    <location>
        <begin position="30"/>
        <end position="231"/>
    </location>
</feature>
<dbReference type="STRING" id="1272.GCA_900014985_01234"/>
<feature type="compositionally biased region" description="Polar residues" evidence="6">
    <location>
        <begin position="94"/>
        <end position="106"/>
    </location>
</feature>
<name>A0A4Y4D7G5_KOCVA</name>
<evidence type="ECO:0000256" key="4">
    <source>
        <dbReference type="ARBA" id="ARBA00023139"/>
    </source>
</evidence>
<evidence type="ECO:0000256" key="5">
    <source>
        <dbReference type="ARBA" id="ARBA00023288"/>
    </source>
</evidence>
<evidence type="ECO:0000256" key="3">
    <source>
        <dbReference type="ARBA" id="ARBA00023136"/>
    </source>
</evidence>
<feature type="compositionally biased region" description="Polar residues" evidence="6">
    <location>
        <begin position="25"/>
        <end position="72"/>
    </location>
</feature>